<proteinExistence type="predicted"/>
<gene>
    <name evidence="2" type="ORF">DPMN_023216</name>
</gene>
<evidence type="ECO:0000313" key="2">
    <source>
        <dbReference type="EMBL" id="KAH3860319.1"/>
    </source>
</evidence>
<organism evidence="2 3">
    <name type="scientific">Dreissena polymorpha</name>
    <name type="common">Zebra mussel</name>
    <name type="synonym">Mytilus polymorpha</name>
    <dbReference type="NCBI Taxonomy" id="45954"/>
    <lineage>
        <taxon>Eukaryota</taxon>
        <taxon>Metazoa</taxon>
        <taxon>Spiralia</taxon>
        <taxon>Lophotrochozoa</taxon>
        <taxon>Mollusca</taxon>
        <taxon>Bivalvia</taxon>
        <taxon>Autobranchia</taxon>
        <taxon>Heteroconchia</taxon>
        <taxon>Euheterodonta</taxon>
        <taxon>Imparidentia</taxon>
        <taxon>Neoheterodontei</taxon>
        <taxon>Myida</taxon>
        <taxon>Dreissenoidea</taxon>
        <taxon>Dreissenidae</taxon>
        <taxon>Dreissena</taxon>
    </lineage>
</organism>
<sequence length="266" mass="29230">MLLGIACFSLSQVIFNRGYFVEACHTDHDCPPCAGYNFHATCLSIFLDFKPPYCTCKQVVCRQDSDCHCGNDKFQAKCHQSENQQSLCSSCHPVHCDHSPCLSTQICVAEKYNTYTYYSCRDHCYDDCSVGTTCVKNYTSHSHCIDPCLPSPCSTRKTCIKRNSSPFYSCEEASHTTQPTSKPTDPPTTKTSTSRTTLQSTTEEASTASPAPTPAPPQSDCSEFNNTLHGCHDNSACSIPHVLEVICPDPTEAKYCPIRCGCCSST</sequence>
<feature type="compositionally biased region" description="Low complexity" evidence="1">
    <location>
        <begin position="176"/>
        <end position="210"/>
    </location>
</feature>
<dbReference type="AlphaFoldDB" id="A0A9D4LM94"/>
<evidence type="ECO:0000313" key="3">
    <source>
        <dbReference type="Proteomes" id="UP000828390"/>
    </source>
</evidence>
<feature type="region of interest" description="Disordered" evidence="1">
    <location>
        <begin position="171"/>
        <end position="219"/>
    </location>
</feature>
<dbReference type="EMBL" id="JAIWYP010000002">
    <property type="protein sequence ID" value="KAH3860319.1"/>
    <property type="molecule type" value="Genomic_DNA"/>
</dbReference>
<dbReference type="Proteomes" id="UP000828390">
    <property type="component" value="Unassembled WGS sequence"/>
</dbReference>
<reference evidence="2" key="2">
    <citation type="submission" date="2020-11" db="EMBL/GenBank/DDBJ databases">
        <authorList>
            <person name="McCartney M.A."/>
            <person name="Auch B."/>
            <person name="Kono T."/>
            <person name="Mallez S."/>
            <person name="Becker A."/>
            <person name="Gohl D.M."/>
            <person name="Silverstein K.A.T."/>
            <person name="Koren S."/>
            <person name="Bechman K.B."/>
            <person name="Herman A."/>
            <person name="Abrahante J.E."/>
            <person name="Garbe J."/>
        </authorList>
    </citation>
    <scope>NUCLEOTIDE SEQUENCE</scope>
    <source>
        <strain evidence="2">Duluth1</strain>
        <tissue evidence="2">Whole animal</tissue>
    </source>
</reference>
<comment type="caution">
    <text evidence="2">The sequence shown here is derived from an EMBL/GenBank/DDBJ whole genome shotgun (WGS) entry which is preliminary data.</text>
</comment>
<keyword evidence="3" id="KW-1185">Reference proteome</keyword>
<evidence type="ECO:0000256" key="1">
    <source>
        <dbReference type="SAM" id="MobiDB-lite"/>
    </source>
</evidence>
<protein>
    <submittedName>
        <fullName evidence="2">Uncharacterized protein</fullName>
    </submittedName>
</protein>
<reference evidence="2" key="1">
    <citation type="journal article" date="2019" name="bioRxiv">
        <title>The Genome of the Zebra Mussel, Dreissena polymorpha: A Resource for Invasive Species Research.</title>
        <authorList>
            <person name="McCartney M.A."/>
            <person name="Auch B."/>
            <person name="Kono T."/>
            <person name="Mallez S."/>
            <person name="Zhang Y."/>
            <person name="Obille A."/>
            <person name="Becker A."/>
            <person name="Abrahante J.E."/>
            <person name="Garbe J."/>
            <person name="Badalamenti J.P."/>
            <person name="Herman A."/>
            <person name="Mangelson H."/>
            <person name="Liachko I."/>
            <person name="Sullivan S."/>
            <person name="Sone E.D."/>
            <person name="Koren S."/>
            <person name="Silverstein K.A.T."/>
            <person name="Beckman K.B."/>
            <person name="Gohl D.M."/>
        </authorList>
    </citation>
    <scope>NUCLEOTIDE SEQUENCE</scope>
    <source>
        <strain evidence="2">Duluth1</strain>
        <tissue evidence="2">Whole animal</tissue>
    </source>
</reference>
<name>A0A9D4LM94_DREPO</name>
<accession>A0A9D4LM94</accession>